<dbReference type="InterPro" id="IPR046342">
    <property type="entry name" value="CBS_dom_sf"/>
</dbReference>
<dbReference type="RefSeq" id="WP_140988603.1">
    <property type="nucleotide sequence ID" value="NZ_VHIQ01000001.1"/>
</dbReference>
<accession>A0A506PNX7</accession>
<feature type="domain" description="CBS" evidence="3">
    <location>
        <begin position="81"/>
        <end position="138"/>
    </location>
</feature>
<dbReference type="PROSITE" id="PS51371">
    <property type="entry name" value="CBS"/>
    <property type="match status" value="2"/>
</dbReference>
<dbReference type="PANTHER" id="PTHR43080">
    <property type="entry name" value="CBS DOMAIN-CONTAINING PROTEIN CBSX3, MITOCHONDRIAL"/>
    <property type="match status" value="1"/>
</dbReference>
<evidence type="ECO:0000256" key="1">
    <source>
        <dbReference type="ARBA" id="ARBA00023122"/>
    </source>
</evidence>
<feature type="domain" description="CBS" evidence="3">
    <location>
        <begin position="10"/>
        <end position="67"/>
    </location>
</feature>
<dbReference type="Proteomes" id="UP000317332">
    <property type="component" value="Unassembled WGS sequence"/>
</dbReference>
<sequence>MKANTISEIMTKEVISVTPEQKLLDVKHIYEKENFHHHIPVVNNNQLVGMISLADFMYSINGAGLDDDDMIYTEKQVQDIMMPNVKCVDINATIDDVAETLTKVRFRALPVVENKQLVGIVTTADIIRHYLTKQKQPLH</sequence>
<organism evidence="4 5">
    <name type="scientific">Paucihalobacter ruber</name>
    <dbReference type="NCBI Taxonomy" id="2567861"/>
    <lineage>
        <taxon>Bacteria</taxon>
        <taxon>Pseudomonadati</taxon>
        <taxon>Bacteroidota</taxon>
        <taxon>Flavobacteriia</taxon>
        <taxon>Flavobacteriales</taxon>
        <taxon>Flavobacteriaceae</taxon>
        <taxon>Paucihalobacter</taxon>
    </lineage>
</organism>
<proteinExistence type="predicted"/>
<dbReference type="Gene3D" id="3.10.580.10">
    <property type="entry name" value="CBS-domain"/>
    <property type="match status" value="2"/>
</dbReference>
<dbReference type="SMART" id="SM00116">
    <property type="entry name" value="CBS"/>
    <property type="match status" value="2"/>
</dbReference>
<keyword evidence="5" id="KW-1185">Reference proteome</keyword>
<dbReference type="PANTHER" id="PTHR43080:SF2">
    <property type="entry name" value="CBS DOMAIN-CONTAINING PROTEIN"/>
    <property type="match status" value="1"/>
</dbReference>
<dbReference type="InterPro" id="IPR000644">
    <property type="entry name" value="CBS_dom"/>
</dbReference>
<evidence type="ECO:0000259" key="3">
    <source>
        <dbReference type="PROSITE" id="PS51371"/>
    </source>
</evidence>
<evidence type="ECO:0000256" key="2">
    <source>
        <dbReference type="PROSITE-ProRule" id="PRU00703"/>
    </source>
</evidence>
<reference evidence="4 5" key="1">
    <citation type="submission" date="2019-06" db="EMBL/GenBank/DDBJ databases">
        <title>Flavobacteriaceae Paucihalobacterium erythroidium CWB-1, complete genome.</title>
        <authorList>
            <person name="Wu S."/>
        </authorList>
    </citation>
    <scope>NUCLEOTIDE SEQUENCE [LARGE SCALE GENOMIC DNA]</scope>
    <source>
        <strain evidence="4 5">CWB-1</strain>
    </source>
</reference>
<dbReference type="InterPro" id="IPR051257">
    <property type="entry name" value="Diverse_CBS-Domain"/>
</dbReference>
<dbReference type="OrthoDB" id="9802114at2"/>
<keyword evidence="1 2" id="KW-0129">CBS domain</keyword>
<dbReference type="AlphaFoldDB" id="A0A506PNX7"/>
<name>A0A506PNX7_9FLAO</name>
<protein>
    <submittedName>
        <fullName evidence="4">CBS domain-containing protein</fullName>
    </submittedName>
</protein>
<comment type="caution">
    <text evidence="4">The sequence shown here is derived from an EMBL/GenBank/DDBJ whole genome shotgun (WGS) entry which is preliminary data.</text>
</comment>
<dbReference type="Pfam" id="PF00571">
    <property type="entry name" value="CBS"/>
    <property type="match status" value="2"/>
</dbReference>
<gene>
    <name evidence="4" type="ORF">FJ651_01400</name>
</gene>
<dbReference type="EMBL" id="VHIQ01000001">
    <property type="protein sequence ID" value="TPV35593.1"/>
    <property type="molecule type" value="Genomic_DNA"/>
</dbReference>
<evidence type="ECO:0000313" key="4">
    <source>
        <dbReference type="EMBL" id="TPV35593.1"/>
    </source>
</evidence>
<dbReference type="SUPFAM" id="SSF54631">
    <property type="entry name" value="CBS-domain pair"/>
    <property type="match status" value="1"/>
</dbReference>
<evidence type="ECO:0000313" key="5">
    <source>
        <dbReference type="Proteomes" id="UP000317332"/>
    </source>
</evidence>